<feature type="compositionally biased region" description="Basic and acidic residues" evidence="1">
    <location>
        <begin position="94"/>
        <end position="112"/>
    </location>
</feature>
<name>A0A9E7MQ09_9CAUD</name>
<dbReference type="EMBL" id="ON529852">
    <property type="protein sequence ID" value="USN14012.1"/>
    <property type="molecule type" value="Genomic_DNA"/>
</dbReference>
<accession>A0A9E7MQ09</accession>
<feature type="region of interest" description="Disordered" evidence="1">
    <location>
        <begin position="91"/>
        <end position="159"/>
    </location>
</feature>
<reference evidence="2" key="1">
    <citation type="submission" date="2022-05" db="EMBL/GenBank/DDBJ databases">
        <authorList>
            <person name="Friedrich I."/>
            <person name="Poehlein A."/>
            <person name="Schneider D."/>
            <person name="Hertel R."/>
            <person name="Daniel R."/>
        </authorList>
    </citation>
    <scope>NUCLEOTIDE SEQUENCE</scope>
</reference>
<evidence type="ECO:0000256" key="1">
    <source>
        <dbReference type="SAM" id="MobiDB-lite"/>
    </source>
</evidence>
<sequence length="159" mass="17267">MSAPLHSCPYANKAGMVIMHLVQTGKVETKTGRVLYEVHLPTESGRTKKAGRLMSLEDAGRAAMENEKTLGWDKLAPIKYEIAPPDPAVMAQMAERKKAETPKKVEKAETPKKTAPASEGQAGGSRARAQPKASERSPRAVVDKKPDPIVAAARRKRFP</sequence>
<gene>
    <name evidence="2" type="ORF">KABACHOK_01760</name>
</gene>
<evidence type="ECO:0000313" key="2">
    <source>
        <dbReference type="EMBL" id="USN14012.1"/>
    </source>
</evidence>
<protein>
    <submittedName>
        <fullName evidence="2">Uncharacterized protein</fullName>
    </submittedName>
</protein>
<organism evidence="2 3">
    <name type="scientific">Brevundimonas phage vB_BpoS-Kabachok</name>
    <dbReference type="NCBI Taxonomy" id="2948600"/>
    <lineage>
        <taxon>Viruses</taxon>
        <taxon>Duplodnaviria</taxon>
        <taxon>Heunggongvirae</taxon>
        <taxon>Uroviricota</taxon>
        <taxon>Caudoviricetes</taxon>
        <taxon>Jeanschmidtviridae</taxon>
        <taxon>Marchewkavirus</taxon>
        <taxon>Marchewkavirus kabachok</taxon>
    </lineage>
</organism>
<evidence type="ECO:0000313" key="3">
    <source>
        <dbReference type="Proteomes" id="UP001056685"/>
    </source>
</evidence>
<dbReference type="Proteomes" id="UP001056685">
    <property type="component" value="Segment"/>
</dbReference>
<keyword evidence="3" id="KW-1185">Reference proteome</keyword>
<feature type="compositionally biased region" description="Basic and acidic residues" evidence="1">
    <location>
        <begin position="133"/>
        <end position="147"/>
    </location>
</feature>
<proteinExistence type="predicted"/>